<feature type="compositionally biased region" description="Basic and acidic residues" evidence="1">
    <location>
        <begin position="279"/>
        <end position="288"/>
    </location>
</feature>
<dbReference type="PROSITE" id="PS50086">
    <property type="entry name" value="TBC_RABGAP"/>
    <property type="match status" value="1"/>
</dbReference>
<accession>A0A8E2DVQ8</accession>
<dbReference type="Pfam" id="PF00566">
    <property type="entry name" value="RabGAP-TBC"/>
    <property type="match status" value="1"/>
</dbReference>
<dbReference type="PANTHER" id="PTHR47219:SF15">
    <property type="entry name" value="TBC1 DOMAIN FAMILY MEMBER 12 ISOFORM X1"/>
    <property type="match status" value="1"/>
</dbReference>
<dbReference type="Gene3D" id="1.10.10.750">
    <property type="entry name" value="Ypt/Rab-GAP domain of gyp1p, domain 1"/>
    <property type="match status" value="1"/>
</dbReference>
<gene>
    <name evidence="3" type="ORF">OBBRIDRAFT_1582</name>
</gene>
<dbReference type="InterPro" id="IPR035969">
    <property type="entry name" value="Rab-GAP_TBC_sf"/>
</dbReference>
<reference evidence="3 4" key="1">
    <citation type="submission" date="2016-07" db="EMBL/GenBank/DDBJ databases">
        <title>Draft genome of the white-rot fungus Obba rivulosa 3A-2.</title>
        <authorList>
            <consortium name="DOE Joint Genome Institute"/>
            <person name="Miettinen O."/>
            <person name="Riley R."/>
            <person name="Acob R."/>
            <person name="Barry K."/>
            <person name="Cullen D."/>
            <person name="De Vries R."/>
            <person name="Hainaut M."/>
            <person name="Hatakka A."/>
            <person name="Henrissat B."/>
            <person name="Hilden K."/>
            <person name="Kuo R."/>
            <person name="Labutti K."/>
            <person name="Lipzen A."/>
            <person name="Makela M.R."/>
            <person name="Sandor L."/>
            <person name="Spatafora J.W."/>
            <person name="Grigoriev I.V."/>
            <person name="Hibbett D.S."/>
        </authorList>
    </citation>
    <scope>NUCLEOTIDE SEQUENCE [LARGE SCALE GENOMIC DNA]</scope>
    <source>
        <strain evidence="3 4">3A-2</strain>
    </source>
</reference>
<dbReference type="Gene3D" id="1.10.8.270">
    <property type="entry name" value="putative rabgap domain of human tbc1 domain family member 14 like domains"/>
    <property type="match status" value="1"/>
</dbReference>
<dbReference type="InterPro" id="IPR000195">
    <property type="entry name" value="Rab-GAP-TBC_dom"/>
</dbReference>
<organism evidence="3 4">
    <name type="scientific">Obba rivulosa</name>
    <dbReference type="NCBI Taxonomy" id="1052685"/>
    <lineage>
        <taxon>Eukaryota</taxon>
        <taxon>Fungi</taxon>
        <taxon>Dikarya</taxon>
        <taxon>Basidiomycota</taxon>
        <taxon>Agaricomycotina</taxon>
        <taxon>Agaricomycetes</taxon>
        <taxon>Polyporales</taxon>
        <taxon>Gelatoporiaceae</taxon>
        <taxon>Obba</taxon>
    </lineage>
</organism>
<evidence type="ECO:0000256" key="1">
    <source>
        <dbReference type="SAM" id="MobiDB-lite"/>
    </source>
</evidence>
<dbReference type="PANTHER" id="PTHR47219">
    <property type="entry name" value="RAB GTPASE-ACTIVATING PROTEIN 1-LIKE"/>
    <property type="match status" value="1"/>
</dbReference>
<name>A0A8E2DVQ8_9APHY</name>
<sequence length="642" mass="71828">MAEQHSGDEPPDNEHHPNTLEATLSRLSLDDAFDDADDHDVSLEFSPSAIRAALSKNLNGGEDWHPGLDNASIDSAKVGYSVDPDASVSTFDIDARSPPTLERTFSSESMDRPQLTHYDSAQDSLYDVPLSESVSQASVSSQLSSPPAPPSHPNGRDHVSEFPSVQIHTSDDTPVVAEVKSEPALGGDTSLGRTQQSVSHEEVRARNPLSLSSPLRASANAVSTSSLPLPTSQSLPVPSTSEPPAHPPSNAPRHRPARPMGPSALDKVVSKTRPSFLPPKDRSEDKKHMADWEKMMKHSRVAEEKRRKALHERRLARERKIEESISVWEREIVPDWTVVHRNHALRKLWWQGIPTKLRATMWQNAVGNSLVLGKDTYKTCLSRAKRALSSGTFPTTILRMLEEDIACTLPALHLFAPETGPLYQDLKDMLCAWVVSRSDEGLGYVSGIAKVAAMILINMAPAPGFVLMRNLLERHCLRSFYGGLASKDEVEAYYRIFDTLLADGMPKIYFNFKQHQISPAAYLPEWIIPLFLDHLPFEACARLWDILLLEGDSFLYRAALAILAVLEPRLFFPDRRELLELLKGENKAALEVARRESRPLDGGKYEIYGVDEETLWERLDAMDEWWKPSTWTRLIQRELPDL</sequence>
<dbReference type="OrthoDB" id="289721at2759"/>
<proteinExistence type="predicted"/>
<feature type="region of interest" description="Disordered" evidence="1">
    <location>
        <begin position="181"/>
        <end position="288"/>
    </location>
</feature>
<feature type="region of interest" description="Disordered" evidence="1">
    <location>
        <begin position="1"/>
        <end position="26"/>
    </location>
</feature>
<feature type="compositionally biased region" description="Low complexity" evidence="1">
    <location>
        <begin position="206"/>
        <end position="240"/>
    </location>
</feature>
<feature type="compositionally biased region" description="Basic and acidic residues" evidence="1">
    <location>
        <begin position="1"/>
        <end position="18"/>
    </location>
</feature>
<dbReference type="Gene3D" id="1.10.472.80">
    <property type="entry name" value="Ypt/Rab-GAP domain of gyp1p, domain 3"/>
    <property type="match status" value="1"/>
</dbReference>
<feature type="region of interest" description="Disordered" evidence="1">
    <location>
        <begin position="80"/>
        <end position="113"/>
    </location>
</feature>
<dbReference type="SUPFAM" id="SSF47923">
    <property type="entry name" value="Ypt/Rab-GAP domain of gyp1p"/>
    <property type="match status" value="2"/>
</dbReference>
<evidence type="ECO:0000313" key="4">
    <source>
        <dbReference type="Proteomes" id="UP000250043"/>
    </source>
</evidence>
<feature type="compositionally biased region" description="Low complexity" evidence="1">
    <location>
        <begin position="131"/>
        <end position="145"/>
    </location>
</feature>
<keyword evidence="4" id="KW-1185">Reference proteome</keyword>
<protein>
    <submittedName>
        <fullName evidence="3">RabGAP/TBC</fullName>
    </submittedName>
</protein>
<feature type="domain" description="Rab-GAP TBC" evidence="2">
    <location>
        <begin position="352"/>
        <end position="551"/>
    </location>
</feature>
<dbReference type="AlphaFoldDB" id="A0A8E2DVQ8"/>
<dbReference type="GO" id="GO:0005096">
    <property type="term" value="F:GTPase activator activity"/>
    <property type="evidence" value="ECO:0007669"/>
    <property type="project" value="TreeGrafter"/>
</dbReference>
<evidence type="ECO:0000313" key="3">
    <source>
        <dbReference type="EMBL" id="OCH96434.1"/>
    </source>
</evidence>
<dbReference type="Proteomes" id="UP000250043">
    <property type="component" value="Unassembled WGS sequence"/>
</dbReference>
<dbReference type="EMBL" id="KV722330">
    <property type="protein sequence ID" value="OCH96434.1"/>
    <property type="molecule type" value="Genomic_DNA"/>
</dbReference>
<evidence type="ECO:0000259" key="2">
    <source>
        <dbReference type="PROSITE" id="PS50086"/>
    </source>
</evidence>
<dbReference type="SMART" id="SM00164">
    <property type="entry name" value="TBC"/>
    <property type="match status" value="1"/>
</dbReference>
<dbReference type="InterPro" id="IPR050302">
    <property type="entry name" value="Rab_GAP_TBC_domain"/>
</dbReference>
<feature type="region of interest" description="Disordered" evidence="1">
    <location>
        <begin position="131"/>
        <end position="160"/>
    </location>
</feature>
<dbReference type="GO" id="GO:0031267">
    <property type="term" value="F:small GTPase binding"/>
    <property type="evidence" value="ECO:0007669"/>
    <property type="project" value="TreeGrafter"/>
</dbReference>